<comment type="caution">
    <text evidence="1">The sequence shown here is derived from an EMBL/GenBank/DDBJ whole genome shotgun (WGS) entry which is preliminary data.</text>
</comment>
<dbReference type="Proteomes" id="UP001281147">
    <property type="component" value="Unassembled WGS sequence"/>
</dbReference>
<keyword evidence="2" id="KW-1185">Reference proteome</keyword>
<protein>
    <submittedName>
        <fullName evidence="1">Uncharacterized protein</fullName>
    </submittedName>
</protein>
<dbReference type="EMBL" id="JAUTXU010000067">
    <property type="protein sequence ID" value="KAK3712839.1"/>
    <property type="molecule type" value="Genomic_DNA"/>
</dbReference>
<evidence type="ECO:0000313" key="1">
    <source>
        <dbReference type="EMBL" id="KAK3712839.1"/>
    </source>
</evidence>
<gene>
    <name evidence="1" type="ORF">LTR37_008930</name>
</gene>
<reference evidence="1" key="1">
    <citation type="submission" date="2023-07" db="EMBL/GenBank/DDBJ databases">
        <title>Black Yeasts Isolated from many extreme environments.</title>
        <authorList>
            <person name="Coleine C."/>
            <person name="Stajich J.E."/>
            <person name="Selbmann L."/>
        </authorList>
    </citation>
    <scope>NUCLEOTIDE SEQUENCE</scope>
    <source>
        <strain evidence="1">CCFEE 5714</strain>
    </source>
</reference>
<name>A0ACC3N9H7_9PEZI</name>
<organism evidence="1 2">
    <name type="scientific">Vermiconidia calcicola</name>
    <dbReference type="NCBI Taxonomy" id="1690605"/>
    <lineage>
        <taxon>Eukaryota</taxon>
        <taxon>Fungi</taxon>
        <taxon>Dikarya</taxon>
        <taxon>Ascomycota</taxon>
        <taxon>Pezizomycotina</taxon>
        <taxon>Dothideomycetes</taxon>
        <taxon>Dothideomycetidae</taxon>
        <taxon>Mycosphaerellales</taxon>
        <taxon>Extremaceae</taxon>
        <taxon>Vermiconidia</taxon>
    </lineage>
</organism>
<sequence length="235" mass="27676">MPPEDKDSEMEQFAEGLESDRLIDIYVGDRSIPYKVSERLLVCISYYFLRAIKNEHLGNEKSGTLRFPDDDVEAWNALLFFKYWSYLPTCVDPQELRGNEEHRRKLIKYWALGDKYDVKEFQDTVMLQLLRELAHQRTNLEAVKLAFENTAPGSKLRRLYAEEVVYMVEEGKAWNHDHFDTFDGVPGFTSAYMHATNRYKLAEDADEFFHRTGKDGSWRDYMVGDRKDEGEKEEE</sequence>
<evidence type="ECO:0000313" key="2">
    <source>
        <dbReference type="Proteomes" id="UP001281147"/>
    </source>
</evidence>
<proteinExistence type="predicted"/>
<accession>A0ACC3N9H7</accession>